<dbReference type="Gene3D" id="3.30.70.1290">
    <property type="entry name" value="Transposase IS200-like"/>
    <property type="match status" value="1"/>
</dbReference>
<dbReference type="InterPro" id="IPR036515">
    <property type="entry name" value="Transposase_17_sf"/>
</dbReference>
<dbReference type="SUPFAM" id="SSF143422">
    <property type="entry name" value="Transposase IS200-like"/>
    <property type="match status" value="1"/>
</dbReference>
<dbReference type="RefSeq" id="WP_239462886.1">
    <property type="nucleotide sequence ID" value="NZ_JJNZ01000149.1"/>
</dbReference>
<evidence type="ECO:0000313" key="4">
    <source>
        <dbReference type="Proteomes" id="UP000027154"/>
    </source>
</evidence>
<dbReference type="Proteomes" id="UP000027154">
    <property type="component" value="Unassembled WGS sequence"/>
</dbReference>
<keyword evidence="1" id="KW-1133">Transmembrane helix</keyword>
<organism evidence="3 4">
    <name type="scientific">Pseudoalteromonas fuliginea</name>
    <dbReference type="NCBI Taxonomy" id="1872678"/>
    <lineage>
        <taxon>Bacteria</taxon>
        <taxon>Pseudomonadati</taxon>
        <taxon>Pseudomonadota</taxon>
        <taxon>Gammaproteobacteria</taxon>
        <taxon>Alteromonadales</taxon>
        <taxon>Pseudoalteromonadaceae</taxon>
        <taxon>Pseudoalteromonas</taxon>
    </lineage>
</organism>
<dbReference type="PANTHER" id="PTHR34322">
    <property type="entry name" value="TRANSPOSASE, Y1_TNP DOMAIN-CONTAINING"/>
    <property type="match status" value="1"/>
</dbReference>
<dbReference type="PANTHER" id="PTHR34322:SF2">
    <property type="entry name" value="TRANSPOSASE IS200-LIKE DOMAIN-CONTAINING PROTEIN"/>
    <property type="match status" value="1"/>
</dbReference>
<dbReference type="AlphaFoldDB" id="A0ABD3Y3Q2"/>
<keyword evidence="1" id="KW-0812">Transmembrane</keyword>
<reference evidence="3 4" key="1">
    <citation type="submission" date="2014-04" db="EMBL/GenBank/DDBJ databases">
        <title>Pseudoalteromonas galatheae sp. nov., isolated from a deep-sea polychaete near Canal Concepcion, Chile.</title>
        <authorList>
            <person name="Machado H.R."/>
            <person name="Gram L."/>
            <person name="Vynne N.G."/>
        </authorList>
    </citation>
    <scope>NUCLEOTIDE SEQUENCE [LARGE SCALE GENOMIC DNA]</scope>
    <source>
        <strain evidence="3 4">KMM216</strain>
    </source>
</reference>
<dbReference type="InterPro" id="IPR002686">
    <property type="entry name" value="Transposase_17"/>
</dbReference>
<name>A0ABD3Y3Q2_9GAMM</name>
<evidence type="ECO:0000256" key="1">
    <source>
        <dbReference type="SAM" id="Phobius"/>
    </source>
</evidence>
<proteinExistence type="predicted"/>
<feature type="transmembrane region" description="Helical" evidence="1">
    <location>
        <begin position="53"/>
        <end position="72"/>
    </location>
</feature>
<accession>A0ABD3Y3Q2</accession>
<evidence type="ECO:0000313" key="3">
    <source>
        <dbReference type="EMBL" id="KDC47280.1"/>
    </source>
</evidence>
<protein>
    <submittedName>
        <fullName evidence="3">Transposase</fullName>
    </submittedName>
</protein>
<comment type="caution">
    <text evidence="3">The sequence shown here is derived from an EMBL/GenBank/DDBJ whole genome shotgun (WGS) entry which is preliminary data.</text>
</comment>
<evidence type="ECO:0000259" key="2">
    <source>
        <dbReference type="SMART" id="SM01321"/>
    </source>
</evidence>
<keyword evidence="1" id="KW-0472">Membrane</keyword>
<dbReference type="SMART" id="SM01321">
    <property type="entry name" value="Y1_Tnp"/>
    <property type="match status" value="1"/>
</dbReference>
<dbReference type="EMBL" id="JJNZ01000149">
    <property type="protein sequence ID" value="KDC47280.1"/>
    <property type="molecule type" value="Genomic_DNA"/>
</dbReference>
<sequence length="334" mass="38973">MTRARKKLIDLASTSYYHLISRCVRRAFLCGDDKYTGKNFDHRRAWLVERIKLLSSVFAIEIAAYAIMSNHYHLVVNVNRRQALDWSEDEVIERWYQLYNGHVLVDRHLNGEQLDKPSLLFFNEIIAKWRARLYDISWYMKNLNEYIAREANKEDNCTGKYWEGRYKSQALLDQTAVLSCMAYVDLNPIRANVADTLEDSDFTSIQERIAHFKAFTTDTVKANKPLKQKDIVQHESQPTQLKLFGSNHIKGTIPFALLDYIELVDWSGRQIDPKKKGHINKSIPKVLLTLNIEEAQWLESIQCFRQQYSNFVGSKQRLKQQAASNDVKWYKGAG</sequence>
<gene>
    <name evidence="3" type="ORF">DC53_21205</name>
</gene>
<feature type="domain" description="Transposase IS200-like" evidence="2">
    <location>
        <begin position="12"/>
        <end position="187"/>
    </location>
</feature>